<dbReference type="KEGG" id="sbal:HUE88_06050"/>
<evidence type="ECO:0000313" key="2">
    <source>
        <dbReference type="Proteomes" id="UP000593994"/>
    </source>
</evidence>
<organism evidence="1 2">
    <name type="scientific">Candidatus Sulfurimonas baltica</name>
    <dbReference type="NCBI Taxonomy" id="2740404"/>
    <lineage>
        <taxon>Bacteria</taxon>
        <taxon>Pseudomonadati</taxon>
        <taxon>Campylobacterota</taxon>
        <taxon>Epsilonproteobacteria</taxon>
        <taxon>Campylobacterales</taxon>
        <taxon>Sulfurimonadaceae</taxon>
        <taxon>Sulfurimonas</taxon>
    </lineage>
</organism>
<evidence type="ECO:0000313" key="1">
    <source>
        <dbReference type="EMBL" id="QOY53240.1"/>
    </source>
</evidence>
<dbReference type="EMBL" id="CP054492">
    <property type="protein sequence ID" value="QOY53240.1"/>
    <property type="molecule type" value="Genomic_DNA"/>
</dbReference>
<dbReference type="AlphaFoldDB" id="A0A7S7LXL0"/>
<dbReference type="Proteomes" id="UP000593994">
    <property type="component" value="Chromosome"/>
</dbReference>
<name>A0A7S7LXL0_9BACT</name>
<protein>
    <submittedName>
        <fullName evidence="1">Uncharacterized protein</fullName>
    </submittedName>
</protein>
<accession>A0A7S7LXL0</accession>
<proteinExistence type="predicted"/>
<gene>
    <name evidence="1" type="ORF">HUE88_06050</name>
</gene>
<keyword evidence="2" id="KW-1185">Reference proteome</keyword>
<dbReference type="RefSeq" id="WP_194372094.1">
    <property type="nucleotide sequence ID" value="NZ_CP054492.1"/>
</dbReference>
<reference evidence="1 2" key="1">
    <citation type="submission" date="2020-05" db="EMBL/GenBank/DDBJ databases">
        <title>Sulfurimonas marisnigri, sp. nov., and Sulfurimonas baltica, sp. nov., manganese oxide reducing chemolithoautotrophs of the class Epsilonproteobacteria isolated from the pelagic redoxclines of the Black and Baltic Seas and emended description of the genus Sulfurimonas.</title>
        <authorList>
            <person name="Henkel J.V."/>
            <person name="Laudan C."/>
            <person name="Werner J."/>
            <person name="Neu T."/>
            <person name="Plewe S."/>
            <person name="Sproer C."/>
            <person name="Bunk B."/>
            <person name="Schulz-Vogt H.N."/>
        </authorList>
    </citation>
    <scope>NUCLEOTIDE SEQUENCE [LARGE SCALE GENOMIC DNA]</scope>
    <source>
        <strain evidence="1 2">GD2</strain>
    </source>
</reference>
<sequence length="442" mass="51625">MKKTFLKINGLLTTQEFKFLQEHISDLPDWFIFDGEQEINADAGLVHLLAGSGFRVAMNSSDTAFKIHIQDRLDKDDREYLTDTDKYNIHLKDFFDNYKNIHNAKQIVEYYNVAFAINTIFGINQFKYLLHNIDILETTDYVFNILFNFINIVLEKKEDFIDDFEEKFIVRLNTEKAYRTDGTITDELLASTGLTAQEIQEAKNKRDKNFEKHQNPVQEVLKAQEEPKRAVQPEISVDFLNTEDKKDWIARKFTLESYNGKYTDMTTLVSDMEKVDNEGISFFVVDNAKIVYETDKDNVEFFADSEFPKFIHFQNCEFFFITPTKVENLFLKFNKYFFTQNSSINLITMETPPKVEDIDTSAYPKSLSVTISFQDSLFNSIEDITDYKIIVNMSADKEIYVEEGSDRITITTFKYVSDKCFDNVADKIDYMLDGMITHKVII</sequence>